<evidence type="ECO:0000313" key="5">
    <source>
        <dbReference type="EMBL" id="AZB17183.1"/>
    </source>
</evidence>
<dbReference type="Gene3D" id="1.10.150.240">
    <property type="entry name" value="Putative phosphatase, domain 2"/>
    <property type="match status" value="1"/>
</dbReference>
<dbReference type="InterPro" id="IPR036412">
    <property type="entry name" value="HAD-like_sf"/>
</dbReference>
<dbReference type="PANTHER" id="PTHR43434:SF1">
    <property type="entry name" value="PHOSPHOGLYCOLATE PHOSPHATASE"/>
    <property type="match status" value="1"/>
</dbReference>
<proteinExistence type="inferred from homology"/>
<dbReference type="Gene3D" id="3.40.50.1000">
    <property type="entry name" value="HAD superfamily/HAD-like"/>
    <property type="match status" value="1"/>
</dbReference>
<dbReference type="Pfam" id="PF13419">
    <property type="entry name" value="HAD_2"/>
    <property type="match status" value="1"/>
</dbReference>
<dbReference type="GO" id="GO:0008967">
    <property type="term" value="F:phosphoglycolate phosphatase activity"/>
    <property type="evidence" value="ECO:0007669"/>
    <property type="project" value="UniProtKB-EC"/>
</dbReference>
<keyword evidence="5" id="KW-0378">Hydrolase</keyword>
<protein>
    <recommendedName>
        <fullName evidence="4">phosphoglycolate phosphatase</fullName>
        <ecNumber evidence="4">3.1.3.18</ecNumber>
    </recommendedName>
</protein>
<evidence type="ECO:0000256" key="4">
    <source>
        <dbReference type="ARBA" id="ARBA00013078"/>
    </source>
</evidence>
<evidence type="ECO:0000256" key="2">
    <source>
        <dbReference type="ARBA" id="ARBA00004818"/>
    </source>
</evidence>
<gene>
    <name evidence="5" type="ORF">EG352_05065</name>
</gene>
<dbReference type="SFLD" id="SFLDG01129">
    <property type="entry name" value="C1.5:_HAD__Beta-PGM__Phosphata"/>
    <property type="match status" value="1"/>
</dbReference>
<dbReference type="PANTHER" id="PTHR43434">
    <property type="entry name" value="PHOSPHOGLYCOLATE PHOSPHATASE"/>
    <property type="match status" value="1"/>
</dbReference>
<dbReference type="InterPro" id="IPR041492">
    <property type="entry name" value="HAD_2"/>
</dbReference>
<organism evidence="5 6">
    <name type="scientific">Chryseobacterium indologenes</name>
    <name type="common">Flavobacterium indologenes</name>
    <dbReference type="NCBI Taxonomy" id="253"/>
    <lineage>
        <taxon>Bacteria</taxon>
        <taxon>Pseudomonadati</taxon>
        <taxon>Bacteroidota</taxon>
        <taxon>Flavobacteriia</taxon>
        <taxon>Flavobacteriales</taxon>
        <taxon>Weeksellaceae</taxon>
        <taxon>Chryseobacterium group</taxon>
        <taxon>Chryseobacterium</taxon>
    </lineage>
</organism>
<evidence type="ECO:0000256" key="3">
    <source>
        <dbReference type="ARBA" id="ARBA00006171"/>
    </source>
</evidence>
<dbReference type="EMBL" id="CP033930">
    <property type="protein sequence ID" value="AZB17183.1"/>
    <property type="molecule type" value="Genomic_DNA"/>
</dbReference>
<evidence type="ECO:0000256" key="1">
    <source>
        <dbReference type="ARBA" id="ARBA00000830"/>
    </source>
</evidence>
<comment type="catalytic activity">
    <reaction evidence="1">
        <text>2-phosphoglycolate + H2O = glycolate + phosphate</text>
        <dbReference type="Rhea" id="RHEA:14369"/>
        <dbReference type="ChEBI" id="CHEBI:15377"/>
        <dbReference type="ChEBI" id="CHEBI:29805"/>
        <dbReference type="ChEBI" id="CHEBI:43474"/>
        <dbReference type="ChEBI" id="CHEBI:58033"/>
        <dbReference type="EC" id="3.1.3.18"/>
    </reaction>
</comment>
<dbReference type="EC" id="3.1.3.18" evidence="4"/>
<dbReference type="InterPro" id="IPR023214">
    <property type="entry name" value="HAD_sf"/>
</dbReference>
<comment type="similarity">
    <text evidence="3">Belongs to the HAD-like hydrolase superfamily. CbbY/CbbZ/Gph/YieH family.</text>
</comment>
<name>A0AAD0YTN4_CHRID</name>
<accession>A0AAD0YTN4</accession>
<reference evidence="5 6" key="1">
    <citation type="submission" date="2018-11" db="EMBL/GenBank/DDBJ databases">
        <title>Proposal to divide the Flavobacteriaceae and reorganize its genera based on Amino Acid Identity values calculated from whole genome sequences.</title>
        <authorList>
            <person name="Nicholson A.C."/>
            <person name="Gulvik C.A."/>
            <person name="Whitney A.M."/>
            <person name="Humrighouse B.W."/>
            <person name="Bell M."/>
            <person name="Holmes B."/>
            <person name="Steigerwalt A.G."/>
            <person name="Villarma A."/>
            <person name="Sheth M."/>
            <person name="Batra D."/>
            <person name="Pryor J."/>
            <person name="Bernardet J.-F."/>
            <person name="Hugo C."/>
            <person name="Kampfer P."/>
            <person name="Newman J."/>
            <person name="McQuiston J.R."/>
        </authorList>
    </citation>
    <scope>NUCLEOTIDE SEQUENCE [LARGE SCALE GENOMIC DNA]</scope>
    <source>
        <strain evidence="5 6">H5559</strain>
    </source>
</reference>
<dbReference type="InterPro" id="IPR023198">
    <property type="entry name" value="PGP-like_dom2"/>
</dbReference>
<dbReference type="SUPFAM" id="SSF56784">
    <property type="entry name" value="HAD-like"/>
    <property type="match status" value="1"/>
</dbReference>
<dbReference type="Proteomes" id="UP000269015">
    <property type="component" value="Chromosome"/>
</dbReference>
<evidence type="ECO:0000313" key="6">
    <source>
        <dbReference type="Proteomes" id="UP000269015"/>
    </source>
</evidence>
<dbReference type="GO" id="GO:0006281">
    <property type="term" value="P:DNA repair"/>
    <property type="evidence" value="ECO:0007669"/>
    <property type="project" value="TreeGrafter"/>
</dbReference>
<dbReference type="InterPro" id="IPR050155">
    <property type="entry name" value="HAD-like_hydrolase_sf"/>
</dbReference>
<dbReference type="SFLD" id="SFLDS00003">
    <property type="entry name" value="Haloacid_Dehalogenase"/>
    <property type="match status" value="1"/>
</dbReference>
<sequence length="224" mass="25770">MPSPFKITSKIQPLKYKNLIFDLDGTLWDPRLTIISIWNDVLQRHQLIQKDLKPEDMDPYMGLLAKDIVKDMIPGISDAEVQEILSQIVAQENKILRVKGGTLYSGVENTLKKLSETYKLFIVSNCQDGYIESFLEHYQFNEVFVDFESHGRTQKKKDENIKLIMERNHLLPENSVYIGDTQTDHDSAAANDLPFIFCRYGFGKLDNEGYTPSISKFPDLETCL</sequence>
<dbReference type="AlphaFoldDB" id="A0AAD0YTN4"/>
<comment type="pathway">
    <text evidence="2">Organic acid metabolism; glycolate biosynthesis; glycolate from 2-phosphoglycolate: step 1/1.</text>
</comment>